<protein>
    <recommendedName>
        <fullName evidence="3">Dynamin-type G domain-containing protein</fullName>
    </recommendedName>
</protein>
<dbReference type="GO" id="GO:0016559">
    <property type="term" value="P:peroxisome fission"/>
    <property type="evidence" value="ECO:0007669"/>
    <property type="project" value="TreeGrafter"/>
</dbReference>
<dbReference type="SUPFAM" id="SSF52540">
    <property type="entry name" value="P-loop containing nucleoside triphosphate hydrolases"/>
    <property type="match status" value="1"/>
</dbReference>
<dbReference type="GO" id="GO:0005525">
    <property type="term" value="F:GTP binding"/>
    <property type="evidence" value="ECO:0007669"/>
    <property type="project" value="InterPro"/>
</dbReference>
<evidence type="ECO:0000256" key="2">
    <source>
        <dbReference type="SAM" id="Phobius"/>
    </source>
</evidence>
<keyword evidence="2" id="KW-0812">Transmembrane</keyword>
<evidence type="ECO:0000256" key="1">
    <source>
        <dbReference type="SAM" id="MobiDB-lite"/>
    </source>
</evidence>
<evidence type="ECO:0000259" key="3">
    <source>
        <dbReference type="PROSITE" id="PS51718"/>
    </source>
</evidence>
<dbReference type="InterPro" id="IPR045063">
    <property type="entry name" value="Dynamin_N"/>
</dbReference>
<dbReference type="GO" id="GO:0000266">
    <property type="term" value="P:mitochondrial fission"/>
    <property type="evidence" value="ECO:0007669"/>
    <property type="project" value="TreeGrafter"/>
</dbReference>
<dbReference type="PRINTS" id="PR00195">
    <property type="entry name" value="DYNAMIN"/>
</dbReference>
<dbReference type="PANTHER" id="PTHR11566:SF21">
    <property type="entry name" value="DYNAMIN RELATED PROTEIN 1, ISOFORM A"/>
    <property type="match status" value="1"/>
</dbReference>
<accession>A0A7S0SIS1</accession>
<feature type="region of interest" description="Disordered" evidence="1">
    <location>
        <begin position="895"/>
        <end position="920"/>
    </location>
</feature>
<dbReference type="GO" id="GO:0048312">
    <property type="term" value="P:intracellular distribution of mitochondria"/>
    <property type="evidence" value="ECO:0007669"/>
    <property type="project" value="TreeGrafter"/>
</dbReference>
<reference evidence="4" key="1">
    <citation type="submission" date="2021-01" db="EMBL/GenBank/DDBJ databases">
        <authorList>
            <person name="Corre E."/>
            <person name="Pelletier E."/>
            <person name="Niang G."/>
            <person name="Scheremetjew M."/>
            <person name="Finn R."/>
            <person name="Kale V."/>
            <person name="Holt S."/>
            <person name="Cochrane G."/>
            <person name="Meng A."/>
            <person name="Brown T."/>
            <person name="Cohen L."/>
        </authorList>
    </citation>
    <scope>NUCLEOTIDE SEQUENCE</scope>
    <source>
        <strain evidence="4">SL-175</strain>
    </source>
</reference>
<name>A0A7S0SIS1_9CHLO</name>
<dbReference type="GO" id="GO:0008017">
    <property type="term" value="F:microtubule binding"/>
    <property type="evidence" value="ECO:0007669"/>
    <property type="project" value="TreeGrafter"/>
</dbReference>
<gene>
    <name evidence="4" type="ORF">MANT1106_LOCUS9554</name>
</gene>
<dbReference type="InterPro" id="IPR027417">
    <property type="entry name" value="P-loop_NTPase"/>
</dbReference>
<dbReference type="EMBL" id="HBFC01016192">
    <property type="protein sequence ID" value="CAD8706871.1"/>
    <property type="molecule type" value="Transcribed_RNA"/>
</dbReference>
<proteinExistence type="predicted"/>
<evidence type="ECO:0000313" key="4">
    <source>
        <dbReference type="EMBL" id="CAD8706871.1"/>
    </source>
</evidence>
<dbReference type="InterPro" id="IPR022812">
    <property type="entry name" value="Dynamin"/>
</dbReference>
<sequence length="920" mass="101871">MFQRLDSVRDILKTSLSEEHWQPPQLVVIGDENSGKSSVLERLVMMPIFPRDRNFCTRVPIHVQLRYNEVALPPTLEVYDVEEEETLTSYTIPAATAELDVRDEMHKILEEVNGGLTEEGGVSGSRRIIVRISRPDVPTLDLVDMPGLVATEDRSAATHQIITDHIEAHGDYSLYLFVVEATSKPKNVAAVKIIEKYQLWKRTFGVFTKCDLLVPDEDAISAFVDRLKAGQETKGAAAENGTLYLKKYGWVATSTKEVKTTQAGGSMNVFARLRRQARAELDFFQSDDSPQARLGLSSLVEPDRAATFPVLIERLNGMFTKHLQEEWVPKTLTKLELAAKCTLLQYLTMGPSSPAAANAALGADVSDSVRQTLGSVFEQRSTDEIRRALRAAAPRIHEQFNEHFLSAARGIGDITGGATRYSAGDDDDRDGVPTLLQKTALSCVGFISERTGSYVYVPVLNADADKIVEHQRARREKYDPSDLMEGLSELLYIPQPHRSSEKQVKETKKEGMASRLSDETLSLRLLAATSSKTSNDNGEDSKLTLNAIVDVIAKSGIHRDPHASSNSQFFVVPEHAFHEFWFETMRRKIHENFELSFFEEGDEGGVQAFVQFEVLRALVFAQPRWSTGKDSLTGIGETDSKATVPVHGLRASGGDEAVVICTKIIFPNGCSILDNVNAIPGFELSIKSDPDNEHDVESDLGTVNTSFLSVLRSSEAVERILPLVLEDPPMNLARFSGLLNAITEYADTEASKAGEKLRSAFKELQDRLFDPFASLGLMPFRTWHDTDGRGYVVGICPVAMVGDMLATIVLGFIHDIFKAIMDTAAIQTVIRGNNDWTDLLESHRTTVMQRHDNIVQAYAEIMEADGRDVSSDGDKIAARSVHTMKMDAIKELLRTQAKQKVGTKQPARQSAADSRHTDEK</sequence>
<dbReference type="Gene3D" id="3.40.50.300">
    <property type="entry name" value="P-loop containing nucleotide triphosphate hydrolases"/>
    <property type="match status" value="1"/>
</dbReference>
<organism evidence="4">
    <name type="scientific">Mantoniella antarctica</name>
    <dbReference type="NCBI Taxonomy" id="81844"/>
    <lineage>
        <taxon>Eukaryota</taxon>
        <taxon>Viridiplantae</taxon>
        <taxon>Chlorophyta</taxon>
        <taxon>Mamiellophyceae</taxon>
        <taxon>Mamiellales</taxon>
        <taxon>Mamiellaceae</taxon>
        <taxon>Mantoniella</taxon>
    </lineage>
</organism>
<dbReference type="Pfam" id="PF00350">
    <property type="entry name" value="Dynamin_N"/>
    <property type="match status" value="1"/>
</dbReference>
<dbReference type="PANTHER" id="PTHR11566">
    <property type="entry name" value="DYNAMIN"/>
    <property type="match status" value="1"/>
</dbReference>
<dbReference type="GO" id="GO:0003924">
    <property type="term" value="F:GTPase activity"/>
    <property type="evidence" value="ECO:0007669"/>
    <property type="project" value="InterPro"/>
</dbReference>
<dbReference type="PROSITE" id="PS51718">
    <property type="entry name" value="G_DYNAMIN_2"/>
    <property type="match status" value="1"/>
</dbReference>
<dbReference type="GO" id="GO:0006897">
    <property type="term" value="P:endocytosis"/>
    <property type="evidence" value="ECO:0007669"/>
    <property type="project" value="TreeGrafter"/>
</dbReference>
<dbReference type="GO" id="GO:0016020">
    <property type="term" value="C:membrane"/>
    <property type="evidence" value="ECO:0007669"/>
    <property type="project" value="TreeGrafter"/>
</dbReference>
<dbReference type="SMART" id="SM00053">
    <property type="entry name" value="DYNc"/>
    <property type="match status" value="1"/>
</dbReference>
<dbReference type="GO" id="GO:0005739">
    <property type="term" value="C:mitochondrion"/>
    <property type="evidence" value="ECO:0007669"/>
    <property type="project" value="TreeGrafter"/>
</dbReference>
<feature type="domain" description="Dynamin-type G" evidence="3">
    <location>
        <begin position="20"/>
        <end position="329"/>
    </location>
</feature>
<keyword evidence="2" id="KW-0472">Membrane</keyword>
<dbReference type="InterPro" id="IPR001401">
    <property type="entry name" value="Dynamin_GTPase"/>
</dbReference>
<keyword evidence="2" id="KW-1133">Transmembrane helix</keyword>
<feature type="transmembrane region" description="Helical" evidence="2">
    <location>
        <begin position="791"/>
        <end position="813"/>
    </location>
</feature>
<dbReference type="AlphaFoldDB" id="A0A7S0SIS1"/>
<dbReference type="GO" id="GO:0005874">
    <property type="term" value="C:microtubule"/>
    <property type="evidence" value="ECO:0007669"/>
    <property type="project" value="TreeGrafter"/>
</dbReference>
<dbReference type="InterPro" id="IPR030381">
    <property type="entry name" value="G_DYNAMIN_dom"/>
</dbReference>